<accession>A0AAJ4XAQ4</accession>
<gene>
    <name evidence="1" type="ORF">SAMEA4412673_01672</name>
</gene>
<protein>
    <submittedName>
        <fullName evidence="1">Uncharacterized protein</fullName>
    </submittedName>
</protein>
<organism evidence="1 2">
    <name type="scientific">Sphingobacterium mizutaii</name>
    <dbReference type="NCBI Taxonomy" id="1010"/>
    <lineage>
        <taxon>Bacteria</taxon>
        <taxon>Pseudomonadati</taxon>
        <taxon>Bacteroidota</taxon>
        <taxon>Sphingobacteriia</taxon>
        <taxon>Sphingobacteriales</taxon>
        <taxon>Sphingobacteriaceae</taxon>
        <taxon>Sphingobacterium</taxon>
    </lineage>
</organism>
<dbReference type="KEGG" id="smiz:4412673_01672"/>
<reference evidence="1 2" key="1">
    <citation type="submission" date="2017-06" db="EMBL/GenBank/DDBJ databases">
        <authorList>
            <consortium name="Pathogen Informatics"/>
        </authorList>
    </citation>
    <scope>NUCLEOTIDE SEQUENCE [LARGE SCALE GENOMIC DNA]</scope>
    <source>
        <strain evidence="1 2">NCTC12149</strain>
    </source>
</reference>
<sequence length="36" mass="4214">MNVAIAIIKREIEKMNERIKMETKIQAGKRPEIDSE</sequence>
<evidence type="ECO:0000313" key="1">
    <source>
        <dbReference type="EMBL" id="SNV49034.1"/>
    </source>
</evidence>
<proteinExistence type="predicted"/>
<dbReference type="Proteomes" id="UP000215355">
    <property type="component" value="Chromosome 1"/>
</dbReference>
<dbReference type="AlphaFoldDB" id="A0AAJ4XAQ4"/>
<evidence type="ECO:0000313" key="2">
    <source>
        <dbReference type="Proteomes" id="UP000215355"/>
    </source>
</evidence>
<name>A0AAJ4XAQ4_9SPHI</name>
<dbReference type="EMBL" id="LT906468">
    <property type="protein sequence ID" value="SNV49034.1"/>
    <property type="molecule type" value="Genomic_DNA"/>
</dbReference>